<name>A0A5B8YI03_9FLAO</name>
<dbReference type="PANTHER" id="PTHR17985:SF8">
    <property type="entry name" value="TRANSPORT AND GOLGI ORGANIZATION PROTEIN 2 HOMOLOG"/>
    <property type="match status" value="1"/>
</dbReference>
<dbReference type="KEGG" id="anp:FK178_00140"/>
<evidence type="ECO:0000313" key="2">
    <source>
        <dbReference type="Proteomes" id="UP000321954"/>
    </source>
</evidence>
<reference evidence="1 2" key="1">
    <citation type="submission" date="2019-08" db="EMBL/GenBank/DDBJ databases">
        <title>Antarcticibacterium arcticum sp. nov., a bacterium isolated from marine sediment of the Canadian Beaufort Sea.</title>
        <authorList>
            <person name="Lee Y.M."/>
            <person name="Baek K."/>
            <person name="Lee D.-H."/>
            <person name="Shin S.C."/>
            <person name="Jin Y.K."/>
            <person name="Park Y."/>
        </authorList>
    </citation>
    <scope>NUCLEOTIDE SEQUENCE [LARGE SCALE GENOMIC DNA]</scope>
    <source>
        <strain evidence="1 2">PAMC 28998</strain>
    </source>
</reference>
<proteinExistence type="predicted"/>
<gene>
    <name evidence="1" type="ORF">FK178_00140</name>
</gene>
<accession>A0A5B8YI03</accession>
<evidence type="ECO:0000313" key="1">
    <source>
        <dbReference type="EMBL" id="QED36233.1"/>
    </source>
</evidence>
<dbReference type="OrthoDB" id="4380123at2"/>
<dbReference type="AlphaFoldDB" id="A0A5B8YI03"/>
<protein>
    <submittedName>
        <fullName evidence="1">NRDE family protein</fullName>
    </submittedName>
</protein>
<dbReference type="RefSeq" id="WP_146829845.1">
    <property type="nucleotide sequence ID" value="NZ_CP042476.1"/>
</dbReference>
<dbReference type="InterPro" id="IPR008551">
    <property type="entry name" value="TANGO2"/>
</dbReference>
<organism evidence="1 2">
    <name type="scientific">Antarcticibacterium arcticum</name>
    <dbReference type="NCBI Taxonomy" id="2585771"/>
    <lineage>
        <taxon>Bacteria</taxon>
        <taxon>Pseudomonadati</taxon>
        <taxon>Bacteroidota</taxon>
        <taxon>Flavobacteriia</taxon>
        <taxon>Flavobacteriales</taxon>
        <taxon>Flavobacteriaceae</taxon>
        <taxon>Antarcticibacterium</taxon>
    </lineage>
</organism>
<sequence>MCTVTLTPLPDYKYGFVLTSSRDEAPGREALPPDFYLEAGVKLLYPMDKESGGSWIGISENSRVICLLNGGREAHERNVSYRLSRGVVVKDLLKAAIIDETIHTYNLINIEPFTIITADWNHGLRFLEIMWDGSEKHIRELDLTNHLWSSSPLYDTGMKKQRNEWFKNFMREKELTPENLWDFHHSAGIGDKNIDVIMDRGFVRTQSITQIINNSAETEMIFKDLQKEKITEKTFSTI</sequence>
<dbReference type="EMBL" id="CP042476">
    <property type="protein sequence ID" value="QED36233.1"/>
    <property type="molecule type" value="Genomic_DNA"/>
</dbReference>
<keyword evidence="2" id="KW-1185">Reference proteome</keyword>
<dbReference type="Pfam" id="PF05742">
    <property type="entry name" value="TANGO2"/>
    <property type="match status" value="1"/>
</dbReference>
<dbReference type="Proteomes" id="UP000321954">
    <property type="component" value="Chromosome"/>
</dbReference>
<dbReference type="PANTHER" id="PTHR17985">
    <property type="entry name" value="SER/THR-RICH PROTEIN T10 IN DGCR REGION"/>
    <property type="match status" value="1"/>
</dbReference>